<dbReference type="CDD" id="cd06257">
    <property type="entry name" value="DnaJ"/>
    <property type="match status" value="1"/>
</dbReference>
<dbReference type="InterPro" id="IPR044713">
    <property type="entry name" value="DNJA1/2-like"/>
</dbReference>
<evidence type="ECO:0000259" key="9">
    <source>
        <dbReference type="PROSITE" id="PS51188"/>
    </source>
</evidence>
<dbReference type="InterPro" id="IPR001623">
    <property type="entry name" value="DnaJ_domain"/>
</dbReference>
<dbReference type="OrthoDB" id="550424at2759"/>
<proteinExistence type="predicted"/>
<dbReference type="GO" id="GO:0030544">
    <property type="term" value="F:Hsp70 protein binding"/>
    <property type="evidence" value="ECO:0007669"/>
    <property type="project" value="InterPro"/>
</dbReference>
<dbReference type="Gene3D" id="1.10.287.110">
    <property type="entry name" value="DnaJ domain"/>
    <property type="match status" value="1"/>
</dbReference>
<evidence type="ECO:0000256" key="3">
    <source>
        <dbReference type="ARBA" id="ARBA00022771"/>
    </source>
</evidence>
<evidence type="ECO:0000256" key="2">
    <source>
        <dbReference type="ARBA" id="ARBA00022737"/>
    </source>
</evidence>
<dbReference type="InterPro" id="IPR001305">
    <property type="entry name" value="HSP_DnaJ_Cys-rich_dom"/>
</dbReference>
<keyword evidence="3 6" id="KW-0863">Zinc-finger</keyword>
<evidence type="ECO:0000256" key="6">
    <source>
        <dbReference type="PROSITE-ProRule" id="PRU00546"/>
    </source>
</evidence>
<evidence type="ECO:0000256" key="5">
    <source>
        <dbReference type="ARBA" id="ARBA00023186"/>
    </source>
</evidence>
<dbReference type="CDD" id="cd10747">
    <property type="entry name" value="DnaJ_C"/>
    <property type="match status" value="1"/>
</dbReference>
<keyword evidence="4 6" id="KW-0862">Zinc</keyword>
<dbReference type="InterPro" id="IPR008971">
    <property type="entry name" value="HSP40/DnaJ_pept-bd"/>
</dbReference>
<dbReference type="GO" id="GO:0051082">
    <property type="term" value="F:unfolded protein binding"/>
    <property type="evidence" value="ECO:0007669"/>
    <property type="project" value="InterPro"/>
</dbReference>
<keyword evidence="5" id="KW-0143">Chaperone</keyword>
<dbReference type="SUPFAM" id="SSF57938">
    <property type="entry name" value="DnaJ/Hsp40 cysteine-rich domain"/>
    <property type="match status" value="1"/>
</dbReference>
<keyword evidence="2" id="KW-0677">Repeat</keyword>
<feature type="region of interest" description="Disordered" evidence="7">
    <location>
        <begin position="409"/>
        <end position="435"/>
    </location>
</feature>
<feature type="domain" description="CR-type" evidence="9">
    <location>
        <begin position="155"/>
        <end position="240"/>
    </location>
</feature>
<dbReference type="AlphaFoldDB" id="A0A0D1ZBR6"/>
<evidence type="ECO:0008006" key="12">
    <source>
        <dbReference type="Google" id="ProtNLM"/>
    </source>
</evidence>
<dbReference type="PROSITE" id="PS50076">
    <property type="entry name" value="DNAJ_2"/>
    <property type="match status" value="1"/>
</dbReference>
<keyword evidence="11" id="KW-1185">Reference proteome</keyword>
<dbReference type="SUPFAM" id="SSF46565">
    <property type="entry name" value="Chaperone J-domain"/>
    <property type="match status" value="1"/>
</dbReference>
<dbReference type="Pfam" id="PF00684">
    <property type="entry name" value="DnaJ_CXXCXGXG"/>
    <property type="match status" value="1"/>
</dbReference>
<evidence type="ECO:0000259" key="8">
    <source>
        <dbReference type="PROSITE" id="PS50076"/>
    </source>
</evidence>
<keyword evidence="1 6" id="KW-0479">Metal-binding</keyword>
<reference evidence="10 11" key="1">
    <citation type="submission" date="2015-01" db="EMBL/GenBank/DDBJ databases">
        <title>The Genome Sequence of Exophiala mesophila CBS40295.</title>
        <authorList>
            <consortium name="The Broad Institute Genomics Platform"/>
            <person name="Cuomo C."/>
            <person name="de Hoog S."/>
            <person name="Gorbushina A."/>
            <person name="Stielow B."/>
            <person name="Teixiera M."/>
            <person name="Abouelleil A."/>
            <person name="Chapman S.B."/>
            <person name="Priest M."/>
            <person name="Young S.K."/>
            <person name="Wortman J."/>
            <person name="Nusbaum C."/>
            <person name="Birren B."/>
        </authorList>
    </citation>
    <scope>NUCLEOTIDE SEQUENCE [LARGE SCALE GENOMIC DNA]</scope>
    <source>
        <strain evidence="10 11">CBS 40295</strain>
    </source>
</reference>
<dbReference type="GO" id="GO:0008270">
    <property type="term" value="F:zinc ion binding"/>
    <property type="evidence" value="ECO:0007669"/>
    <property type="project" value="UniProtKB-KW"/>
</dbReference>
<evidence type="ECO:0000313" key="10">
    <source>
        <dbReference type="EMBL" id="KIV91394.1"/>
    </source>
</evidence>
<dbReference type="Gene3D" id="2.10.230.10">
    <property type="entry name" value="Heat shock protein DnaJ, cysteine-rich domain"/>
    <property type="match status" value="1"/>
</dbReference>
<dbReference type="VEuPathDB" id="FungiDB:PV10_05937"/>
<dbReference type="SUPFAM" id="SSF49493">
    <property type="entry name" value="HSP40/DnaJ peptide-binding domain"/>
    <property type="match status" value="2"/>
</dbReference>
<dbReference type="OMA" id="IVFHIVE"/>
<dbReference type="PANTHER" id="PTHR43888">
    <property type="entry name" value="DNAJ-LIKE-2, ISOFORM A-RELATED"/>
    <property type="match status" value="1"/>
</dbReference>
<organism evidence="10 11">
    <name type="scientific">Exophiala mesophila</name>
    <name type="common">Black yeast-like fungus</name>
    <dbReference type="NCBI Taxonomy" id="212818"/>
    <lineage>
        <taxon>Eukaryota</taxon>
        <taxon>Fungi</taxon>
        <taxon>Dikarya</taxon>
        <taxon>Ascomycota</taxon>
        <taxon>Pezizomycotina</taxon>
        <taxon>Eurotiomycetes</taxon>
        <taxon>Chaetothyriomycetidae</taxon>
        <taxon>Chaetothyriales</taxon>
        <taxon>Herpotrichiellaceae</taxon>
        <taxon>Exophiala</taxon>
    </lineage>
</organism>
<dbReference type="FunFam" id="2.60.260.20:FF:000003">
    <property type="entry name" value="DnaJ subfamily A member 2"/>
    <property type="match status" value="1"/>
</dbReference>
<dbReference type="PROSITE" id="PS51188">
    <property type="entry name" value="ZF_CR"/>
    <property type="match status" value="1"/>
</dbReference>
<dbReference type="GO" id="GO:0006457">
    <property type="term" value="P:protein folding"/>
    <property type="evidence" value="ECO:0007669"/>
    <property type="project" value="InterPro"/>
</dbReference>
<dbReference type="Proteomes" id="UP000054302">
    <property type="component" value="Unassembled WGS sequence"/>
</dbReference>
<dbReference type="RefSeq" id="XP_016222968.1">
    <property type="nucleotide sequence ID" value="XM_016370675.1"/>
</dbReference>
<dbReference type="FunFam" id="2.10.230.10:FF:000001">
    <property type="entry name" value="DnaJ subfamily A member 2"/>
    <property type="match status" value="1"/>
</dbReference>
<dbReference type="InterPro" id="IPR036410">
    <property type="entry name" value="HSP_DnaJ_Cys-rich_dom_sf"/>
</dbReference>
<dbReference type="HOGENOM" id="CLU_017633_10_0_1"/>
<dbReference type="Gene3D" id="2.60.260.20">
    <property type="entry name" value="Urease metallochaperone UreE, N-terminal domain"/>
    <property type="match status" value="2"/>
</dbReference>
<dbReference type="InterPro" id="IPR036869">
    <property type="entry name" value="J_dom_sf"/>
</dbReference>
<dbReference type="Pfam" id="PF01556">
    <property type="entry name" value="DnaJ_C"/>
    <property type="match status" value="1"/>
</dbReference>
<dbReference type="SMART" id="SM00271">
    <property type="entry name" value="DnaJ"/>
    <property type="match status" value="1"/>
</dbReference>
<dbReference type="CDD" id="cd10719">
    <property type="entry name" value="DnaJ_zf"/>
    <property type="match status" value="1"/>
</dbReference>
<gene>
    <name evidence="10" type="ORF">PV10_05937</name>
</gene>
<feature type="zinc finger region" description="CR-type" evidence="6">
    <location>
        <begin position="155"/>
        <end position="240"/>
    </location>
</feature>
<accession>A0A0D1ZBR6</accession>
<sequence>MNGENGTTGPGATEEIDLYATLGVDRTASQADIRKAYRKAALAHHPDKVAPEQREEAEAKFKAASQAYEILYDDEKRHLYDTHGMAAFDGRGGPGMGGEVNMEDILNMFGMGGGMGGMGGMPGMGGVGGGGPRRMRRSPDENQKYEVTLEDLYKGKTVKFSSTKNVICSKCSGTGGVDKAKPKECTACKGQGVKQVLQQVGPGMLTQRMVECGTCEGTGQVFNPKDKCKKCKGKRTTEEKKQLELYIPRGAREGDQIRLEGEADQIPGADETGDIVFHLVEQAHEVFQRTGNDLSAKLEVTLGEALTGFNRTVLKHLDGRGIVLNHPQVPGQVLRPGEVLKIQGEGMPLKKTDHKGDLYLVVEIQFPEDGFLIDPTVVEKLQQLLPPPSNPPIEAEETDEVEFEVADIEDIGGAEAQGQWEDEEGGPQGAQCQTQ</sequence>
<dbReference type="InterPro" id="IPR002939">
    <property type="entry name" value="DnaJ_C"/>
</dbReference>
<dbReference type="InterPro" id="IPR018253">
    <property type="entry name" value="DnaJ_domain_CS"/>
</dbReference>
<evidence type="ECO:0000256" key="4">
    <source>
        <dbReference type="ARBA" id="ARBA00022833"/>
    </source>
</evidence>
<dbReference type="STRING" id="212818.A0A0D1ZBR6"/>
<evidence type="ECO:0000256" key="7">
    <source>
        <dbReference type="SAM" id="MobiDB-lite"/>
    </source>
</evidence>
<dbReference type="Pfam" id="PF00226">
    <property type="entry name" value="DnaJ"/>
    <property type="match status" value="1"/>
</dbReference>
<evidence type="ECO:0000256" key="1">
    <source>
        <dbReference type="ARBA" id="ARBA00022723"/>
    </source>
</evidence>
<dbReference type="PRINTS" id="PR00625">
    <property type="entry name" value="JDOMAIN"/>
</dbReference>
<feature type="domain" description="J" evidence="8">
    <location>
        <begin position="17"/>
        <end position="84"/>
    </location>
</feature>
<name>A0A0D1ZBR6_EXOME</name>
<dbReference type="PROSITE" id="PS00636">
    <property type="entry name" value="DNAJ_1"/>
    <property type="match status" value="1"/>
</dbReference>
<dbReference type="GeneID" id="27323782"/>
<protein>
    <recommendedName>
        <fullName evidence="12">Chaperone DnaJ</fullName>
    </recommendedName>
</protein>
<evidence type="ECO:0000313" key="11">
    <source>
        <dbReference type="Proteomes" id="UP000054302"/>
    </source>
</evidence>
<dbReference type="EMBL" id="KN847523">
    <property type="protein sequence ID" value="KIV91394.1"/>
    <property type="molecule type" value="Genomic_DNA"/>
</dbReference>